<reference evidence="12 13" key="1">
    <citation type="submission" date="2019-08" db="EMBL/GenBank/DDBJ databases">
        <title>In-depth cultivation of the pig gut microbiome towards novel bacterial diversity and tailored functional studies.</title>
        <authorList>
            <person name="Wylensek D."/>
            <person name="Hitch T.C.A."/>
            <person name="Clavel T."/>
        </authorList>
    </citation>
    <scope>NUCLEOTIDE SEQUENCE [LARGE SCALE GENOMIC DNA]</scope>
    <source>
        <strain evidence="12 13">LKV-178-WT-2A</strain>
    </source>
</reference>
<comment type="catalytic activity">
    <reaction evidence="1 9 10">
        <text>[protein]-peptidylproline (omega=180) = [protein]-peptidylproline (omega=0)</text>
        <dbReference type="Rhea" id="RHEA:16237"/>
        <dbReference type="Rhea" id="RHEA-COMP:10747"/>
        <dbReference type="Rhea" id="RHEA-COMP:10748"/>
        <dbReference type="ChEBI" id="CHEBI:83833"/>
        <dbReference type="ChEBI" id="CHEBI:83834"/>
        <dbReference type="EC" id="5.2.1.8"/>
    </reaction>
</comment>
<evidence type="ECO:0000256" key="10">
    <source>
        <dbReference type="RuleBase" id="RU003915"/>
    </source>
</evidence>
<comment type="caution">
    <text evidence="12">The sequence shown here is derived from an EMBL/GenBank/DDBJ whole genome shotgun (WGS) entry which is preliminary data.</text>
</comment>
<keyword evidence="4" id="KW-0963">Cytoplasm</keyword>
<comment type="similarity">
    <text evidence="3 10">Belongs to the FKBP-type PPIase family.</text>
</comment>
<dbReference type="Gene3D" id="3.10.50.40">
    <property type="match status" value="1"/>
</dbReference>
<dbReference type="InterPro" id="IPR046357">
    <property type="entry name" value="PPIase_dom_sf"/>
</dbReference>
<evidence type="ECO:0000256" key="8">
    <source>
        <dbReference type="ARBA" id="ARBA00037071"/>
    </source>
</evidence>
<evidence type="ECO:0000256" key="3">
    <source>
        <dbReference type="ARBA" id="ARBA00006577"/>
    </source>
</evidence>
<sequence>MSENKSNKLVSVSYQLYDVSNGQKVLVEMTEEAKPATFISGMGFMLEDFERQVVDLAVGDSFNFELTPEQAFGPRNNDLVKSVDKHIFEIDGKFDSKHVYPDAILMLQNEAGDHFNGRVVEVGPDTVTIDLNHPLAGCTLNFVGQVLANREATKEEMAQLAKAMSGEGCGGHCDNCGGGCGGHGEEGCGGGCGEGCGHCH</sequence>
<comment type="subcellular location">
    <subcellularLocation>
        <location evidence="2">Cytoplasm</location>
    </subcellularLocation>
</comment>
<comment type="function">
    <text evidence="8">Also involved in hydrogenase metallocenter assembly, probably by participating in the nickel insertion step. This function in hydrogenase biosynthesis requires chaperone activity and the presence of the metal-binding domain, but not PPIase activity.</text>
</comment>
<dbReference type="GO" id="GO:0003755">
    <property type="term" value="F:peptidyl-prolyl cis-trans isomerase activity"/>
    <property type="evidence" value="ECO:0007669"/>
    <property type="project" value="UniProtKB-UniRule"/>
</dbReference>
<keyword evidence="13" id="KW-1185">Reference proteome</keyword>
<feature type="domain" description="PPIase FKBP-type" evidence="11">
    <location>
        <begin position="7"/>
        <end position="91"/>
    </location>
</feature>
<dbReference type="Gene3D" id="2.40.10.330">
    <property type="match status" value="1"/>
</dbReference>
<dbReference type="RefSeq" id="WP_154532932.1">
    <property type="nucleotide sequence ID" value="NZ_VUNG01000002.1"/>
</dbReference>
<organism evidence="12 13">
    <name type="scientific">Hallella mizrahii</name>
    <dbReference type="NCBI Taxonomy" id="2606637"/>
    <lineage>
        <taxon>Bacteria</taxon>
        <taxon>Pseudomonadati</taxon>
        <taxon>Bacteroidota</taxon>
        <taxon>Bacteroidia</taxon>
        <taxon>Bacteroidales</taxon>
        <taxon>Prevotellaceae</taxon>
        <taxon>Hallella</taxon>
    </lineage>
</organism>
<dbReference type="EMBL" id="VUNG01000002">
    <property type="protein sequence ID" value="MST83380.1"/>
    <property type="molecule type" value="Genomic_DNA"/>
</dbReference>
<gene>
    <name evidence="12" type="ORF">FYJ73_01545</name>
</gene>
<keyword evidence="7 9" id="KW-0413">Isomerase</keyword>
<evidence type="ECO:0000256" key="5">
    <source>
        <dbReference type="ARBA" id="ARBA00023110"/>
    </source>
</evidence>
<keyword evidence="6" id="KW-0143">Chaperone</keyword>
<dbReference type="GO" id="GO:0005737">
    <property type="term" value="C:cytoplasm"/>
    <property type="evidence" value="ECO:0007669"/>
    <property type="project" value="UniProtKB-SubCell"/>
</dbReference>
<evidence type="ECO:0000256" key="1">
    <source>
        <dbReference type="ARBA" id="ARBA00000971"/>
    </source>
</evidence>
<dbReference type="GO" id="GO:0042026">
    <property type="term" value="P:protein refolding"/>
    <property type="evidence" value="ECO:0007669"/>
    <property type="project" value="UniProtKB-ARBA"/>
</dbReference>
<dbReference type="InterPro" id="IPR048261">
    <property type="entry name" value="SlpA/SlyD-like_ins_sf"/>
</dbReference>
<dbReference type="InterPro" id="IPR001179">
    <property type="entry name" value="PPIase_FKBP_dom"/>
</dbReference>
<proteinExistence type="inferred from homology"/>
<evidence type="ECO:0000313" key="13">
    <source>
        <dbReference type="Proteomes" id="UP000438914"/>
    </source>
</evidence>
<dbReference type="EC" id="5.2.1.8" evidence="10"/>
<name>A0A7K0KD84_9BACT</name>
<dbReference type="AlphaFoldDB" id="A0A7K0KD84"/>
<evidence type="ECO:0000256" key="7">
    <source>
        <dbReference type="ARBA" id="ARBA00023235"/>
    </source>
</evidence>
<evidence type="ECO:0000256" key="6">
    <source>
        <dbReference type="ARBA" id="ARBA00023186"/>
    </source>
</evidence>
<evidence type="ECO:0000256" key="9">
    <source>
        <dbReference type="PROSITE-ProRule" id="PRU00277"/>
    </source>
</evidence>
<dbReference type="PROSITE" id="PS50059">
    <property type="entry name" value="FKBP_PPIASE"/>
    <property type="match status" value="1"/>
</dbReference>
<accession>A0A7K0KD84</accession>
<evidence type="ECO:0000259" key="11">
    <source>
        <dbReference type="PROSITE" id="PS50059"/>
    </source>
</evidence>
<dbReference type="Pfam" id="PF00254">
    <property type="entry name" value="FKBP_C"/>
    <property type="match status" value="1"/>
</dbReference>
<dbReference type="SUPFAM" id="SSF54534">
    <property type="entry name" value="FKBP-like"/>
    <property type="match status" value="1"/>
</dbReference>
<dbReference type="PANTHER" id="PTHR47861">
    <property type="entry name" value="FKBP-TYPE PEPTIDYL-PROLYL CIS-TRANS ISOMERASE SLYD"/>
    <property type="match status" value="1"/>
</dbReference>
<dbReference type="PANTHER" id="PTHR47861:SF3">
    <property type="entry name" value="FKBP-TYPE PEPTIDYL-PROLYL CIS-TRANS ISOMERASE SLYD"/>
    <property type="match status" value="1"/>
</dbReference>
<keyword evidence="5 9" id="KW-0697">Rotamase</keyword>
<evidence type="ECO:0000313" key="12">
    <source>
        <dbReference type="EMBL" id="MST83380.1"/>
    </source>
</evidence>
<evidence type="ECO:0000256" key="2">
    <source>
        <dbReference type="ARBA" id="ARBA00004496"/>
    </source>
</evidence>
<evidence type="ECO:0000256" key="4">
    <source>
        <dbReference type="ARBA" id="ARBA00022490"/>
    </source>
</evidence>
<protein>
    <recommendedName>
        <fullName evidence="10">Peptidyl-prolyl cis-trans isomerase</fullName>
        <ecNumber evidence="10">5.2.1.8</ecNumber>
    </recommendedName>
</protein>
<dbReference type="Proteomes" id="UP000438914">
    <property type="component" value="Unassembled WGS sequence"/>
</dbReference>